<evidence type="ECO:0000313" key="7">
    <source>
        <dbReference type="Proteomes" id="UP000318380"/>
    </source>
</evidence>
<dbReference type="SUPFAM" id="SSF46894">
    <property type="entry name" value="C-terminal effector domain of the bipartite response regulators"/>
    <property type="match status" value="1"/>
</dbReference>
<dbReference type="Gene3D" id="1.10.10.10">
    <property type="entry name" value="Winged helix-like DNA-binding domain superfamily/Winged helix DNA-binding domain"/>
    <property type="match status" value="1"/>
</dbReference>
<proteinExistence type="predicted"/>
<dbReference type="PRINTS" id="PR00038">
    <property type="entry name" value="HTHLUXR"/>
</dbReference>
<dbReference type="GO" id="GO:0016887">
    <property type="term" value="F:ATP hydrolysis activity"/>
    <property type="evidence" value="ECO:0007669"/>
    <property type="project" value="InterPro"/>
</dbReference>
<dbReference type="Pfam" id="PF13401">
    <property type="entry name" value="AAA_22"/>
    <property type="match status" value="1"/>
</dbReference>
<feature type="region of interest" description="Disordered" evidence="4">
    <location>
        <begin position="1"/>
        <end position="33"/>
    </location>
</feature>
<dbReference type="SUPFAM" id="SSF52540">
    <property type="entry name" value="P-loop containing nucleoside triphosphate hydrolases"/>
    <property type="match status" value="1"/>
</dbReference>
<evidence type="ECO:0000256" key="4">
    <source>
        <dbReference type="SAM" id="MobiDB-lite"/>
    </source>
</evidence>
<dbReference type="GO" id="GO:0006355">
    <property type="term" value="P:regulation of DNA-templated transcription"/>
    <property type="evidence" value="ECO:0007669"/>
    <property type="project" value="InterPro"/>
</dbReference>
<dbReference type="SMART" id="SM00421">
    <property type="entry name" value="HTH_LUXR"/>
    <property type="match status" value="1"/>
</dbReference>
<keyword evidence="2" id="KW-0238">DNA-binding</keyword>
<organism evidence="6 7">
    <name type="scientific">Kribbella amoyensis</name>
    <dbReference type="NCBI Taxonomy" id="996641"/>
    <lineage>
        <taxon>Bacteria</taxon>
        <taxon>Bacillati</taxon>
        <taxon>Actinomycetota</taxon>
        <taxon>Actinomycetes</taxon>
        <taxon>Propionibacteriales</taxon>
        <taxon>Kribbellaceae</taxon>
        <taxon>Kribbella</taxon>
    </lineage>
</organism>
<dbReference type="CDD" id="cd06170">
    <property type="entry name" value="LuxR_C_like"/>
    <property type="match status" value="1"/>
</dbReference>
<dbReference type="InterPro" id="IPR036388">
    <property type="entry name" value="WH-like_DNA-bd_sf"/>
</dbReference>
<reference evidence="6 7" key="1">
    <citation type="submission" date="2019-06" db="EMBL/GenBank/DDBJ databases">
        <title>Sequencing the genomes of 1000 actinobacteria strains.</title>
        <authorList>
            <person name="Klenk H.-P."/>
        </authorList>
    </citation>
    <scope>NUCLEOTIDE SEQUENCE [LARGE SCALE GENOMIC DNA]</scope>
    <source>
        <strain evidence="6 7">DSM 24683</strain>
    </source>
</reference>
<feature type="compositionally biased region" description="Basic and acidic residues" evidence="4">
    <location>
        <begin position="8"/>
        <end position="19"/>
    </location>
</feature>
<dbReference type="PROSITE" id="PS00622">
    <property type="entry name" value="HTH_LUXR_1"/>
    <property type="match status" value="1"/>
</dbReference>
<evidence type="ECO:0000256" key="2">
    <source>
        <dbReference type="ARBA" id="ARBA00023125"/>
    </source>
</evidence>
<dbReference type="InterPro" id="IPR027417">
    <property type="entry name" value="P-loop_NTPase"/>
</dbReference>
<dbReference type="InterPro" id="IPR059106">
    <property type="entry name" value="WHD_MalT"/>
</dbReference>
<sequence>MLNGVPEGRVEVDRHRETSWRSAGDTDAMPRDPPAARVWVERPGLMRTLDEAVRGAVTLVVAPAGAGKTLTLARWTSERAQLPVDWIRTGSGIDPQQLADELRAAAVVAALERRLSRTALSRRMTADLAGREAERLLVIDDAHLMAAGCFTLLDELIASCPTALRIVLICRWDPPLDRLVPSLQGELTTIRGRSLRMSRREAAELVLAHGKDLPAEAVAAIVERARGWPALIVLAARTVAGLPEPARAAEHLSDGGWLMADQLTGQVFSALAGRARHLLLCVASEETVTVDTAVWLSGDPRAGESLAELEESGLLVSREYDAEPAGPVRYRIHPLLSEVLRRQSNAGGVDVLQARAMLGRAARWDVANGDLGQGFRRLVAVRAWDEVVELIAERGMELLMLGQDQQFRQIVHAAPEVVDACPRAWATLAIERMIHGDPAGARHWKDRLDDSQALDEAVIGSIEVMSLRLAWAWSDAAALTTAVDQARALLEEMTVPTASGAWLLVQLGTAENWLGQLTAAQGHLRRAATAGELLGLPGVLSAALSHLALTEYLEGRYRNCCALVDRVLELVGTAGSAVDDVAVRARIVRELARSWQTGALVAVIDSSEILRGDVHLDPATAVLRSILDGRIRVAAEAKDLDVPVDLAPTTLPWTPAHLAAALLSERCVQALLGNDRSTLVELTAELDLIGADAEATVVRALCVDLSGDREQASATLEPVVDNTVPALLSMTRWVALVCQAQLKDSLGYQAAAESMLREAIRGTAPHGVSGVFFGWSLNGTPTYDLLHRIADQESSPWLDELCDQMRDRNGWKTLLRRSRVAGSTGSSQSPGGDAIDPAFVPGLTHREHDVLVQLAGGNSYADIAVALFISENTVKTHVSSLYSKLGASGRSRALKIARTLELI</sequence>
<comment type="caution">
    <text evidence="6">The sequence shown here is derived from an EMBL/GenBank/DDBJ whole genome shotgun (WGS) entry which is preliminary data.</text>
</comment>
<dbReference type="InterPro" id="IPR049945">
    <property type="entry name" value="AAA_22"/>
</dbReference>
<keyword evidence="7" id="KW-1185">Reference proteome</keyword>
<evidence type="ECO:0000256" key="3">
    <source>
        <dbReference type="ARBA" id="ARBA00023163"/>
    </source>
</evidence>
<dbReference type="PROSITE" id="PS50043">
    <property type="entry name" value="HTH_LUXR_2"/>
    <property type="match status" value="1"/>
</dbReference>
<protein>
    <submittedName>
        <fullName evidence="6">AAA domain-containing protein</fullName>
    </submittedName>
</protein>
<keyword evidence="3" id="KW-0804">Transcription</keyword>
<dbReference type="Pfam" id="PF00196">
    <property type="entry name" value="GerE"/>
    <property type="match status" value="1"/>
</dbReference>
<evidence type="ECO:0000313" key="6">
    <source>
        <dbReference type="EMBL" id="TWD84027.1"/>
    </source>
</evidence>
<evidence type="ECO:0000259" key="5">
    <source>
        <dbReference type="PROSITE" id="PS50043"/>
    </source>
</evidence>
<dbReference type="Pfam" id="PF25873">
    <property type="entry name" value="WHD_MalT"/>
    <property type="match status" value="1"/>
</dbReference>
<dbReference type="InterPro" id="IPR000792">
    <property type="entry name" value="Tscrpt_reg_LuxR_C"/>
</dbReference>
<dbReference type="PANTHER" id="PTHR44688:SF16">
    <property type="entry name" value="DNA-BINDING TRANSCRIPTIONAL ACTIVATOR DEVR_DOSR"/>
    <property type="match status" value="1"/>
</dbReference>
<dbReference type="InterPro" id="IPR016032">
    <property type="entry name" value="Sig_transdc_resp-reg_C-effctor"/>
</dbReference>
<feature type="domain" description="HTH luxR-type" evidence="5">
    <location>
        <begin position="836"/>
        <end position="901"/>
    </location>
</feature>
<dbReference type="GO" id="GO:0003677">
    <property type="term" value="F:DNA binding"/>
    <property type="evidence" value="ECO:0007669"/>
    <property type="project" value="UniProtKB-KW"/>
</dbReference>
<accession>A0A561BYU7</accession>
<dbReference type="OrthoDB" id="3174898at2"/>
<dbReference type="Proteomes" id="UP000318380">
    <property type="component" value="Unassembled WGS sequence"/>
</dbReference>
<gene>
    <name evidence="6" type="ORF">FB561_5199</name>
</gene>
<dbReference type="EMBL" id="VIVK01000001">
    <property type="protein sequence ID" value="TWD84027.1"/>
    <property type="molecule type" value="Genomic_DNA"/>
</dbReference>
<keyword evidence="1" id="KW-0805">Transcription regulation</keyword>
<dbReference type="AlphaFoldDB" id="A0A561BYU7"/>
<dbReference type="PANTHER" id="PTHR44688">
    <property type="entry name" value="DNA-BINDING TRANSCRIPTIONAL ACTIVATOR DEVR_DOSR"/>
    <property type="match status" value="1"/>
</dbReference>
<evidence type="ECO:0000256" key="1">
    <source>
        <dbReference type="ARBA" id="ARBA00023015"/>
    </source>
</evidence>
<name>A0A561BYU7_9ACTN</name>